<dbReference type="PROSITE" id="PS00330">
    <property type="entry name" value="HEMOLYSIN_CALCIUM"/>
    <property type="match status" value="5"/>
</dbReference>
<keyword evidence="3" id="KW-0645">Protease</keyword>
<dbReference type="GO" id="GO:0005509">
    <property type="term" value="F:calcium ion binding"/>
    <property type="evidence" value="ECO:0007669"/>
    <property type="project" value="InterPro"/>
</dbReference>
<dbReference type="Proteomes" id="UP000439983">
    <property type="component" value="Unassembled WGS sequence"/>
</dbReference>
<protein>
    <submittedName>
        <fullName evidence="3">Protease</fullName>
    </submittedName>
</protein>
<dbReference type="SUPFAM" id="SSF51120">
    <property type="entry name" value="beta-Roll"/>
    <property type="match status" value="3"/>
</dbReference>
<dbReference type="PANTHER" id="PTHR38340">
    <property type="entry name" value="S-LAYER PROTEIN"/>
    <property type="match status" value="1"/>
</dbReference>
<gene>
    <name evidence="3" type="ORF">GHK62_07590</name>
</gene>
<dbReference type="InterPro" id="IPR001343">
    <property type="entry name" value="Hemolysn_Ca-bd"/>
</dbReference>
<name>A0A6N7LA75_SINTE</name>
<evidence type="ECO:0000256" key="2">
    <source>
        <dbReference type="ARBA" id="ARBA00022525"/>
    </source>
</evidence>
<keyword evidence="2" id="KW-0964">Secreted</keyword>
<dbReference type="GO" id="GO:0005615">
    <property type="term" value="C:extracellular space"/>
    <property type="evidence" value="ECO:0007669"/>
    <property type="project" value="InterPro"/>
</dbReference>
<dbReference type="InterPro" id="IPR018511">
    <property type="entry name" value="Hemolysin-typ_Ca-bd_CS"/>
</dbReference>
<dbReference type="GO" id="GO:0008233">
    <property type="term" value="F:peptidase activity"/>
    <property type="evidence" value="ECO:0007669"/>
    <property type="project" value="UniProtKB-KW"/>
</dbReference>
<keyword evidence="3" id="KW-0378">Hydrolase</keyword>
<dbReference type="OrthoDB" id="7872830at2"/>
<accession>A0A6N7LA75</accession>
<dbReference type="Pfam" id="PF00353">
    <property type="entry name" value="HemolysinCabind"/>
    <property type="match status" value="3"/>
</dbReference>
<comment type="subcellular location">
    <subcellularLocation>
        <location evidence="1">Secreted</location>
    </subcellularLocation>
</comment>
<reference evidence="3 4" key="1">
    <citation type="journal article" date="2013" name="Genome Biol.">
        <title>Comparative genomics of the core and accessory genomes of 48 Sinorhizobium strains comprising five genospecies.</title>
        <authorList>
            <person name="Sugawara M."/>
            <person name="Epstein B."/>
            <person name="Badgley B.D."/>
            <person name="Unno T."/>
            <person name="Xu L."/>
            <person name="Reese J."/>
            <person name="Gyaneshwar P."/>
            <person name="Denny R."/>
            <person name="Mudge J."/>
            <person name="Bharti A.K."/>
            <person name="Farmer A.D."/>
            <person name="May G.D."/>
            <person name="Woodward J.E."/>
            <person name="Medigue C."/>
            <person name="Vallenet D."/>
            <person name="Lajus A."/>
            <person name="Rouy Z."/>
            <person name="Martinez-Vaz B."/>
            <person name="Tiffin P."/>
            <person name="Young N.D."/>
            <person name="Sadowsky M.J."/>
        </authorList>
    </citation>
    <scope>NUCLEOTIDE SEQUENCE [LARGE SCALE GENOMIC DNA]</scope>
    <source>
        <strain evidence="3 4">USDA4894</strain>
    </source>
</reference>
<evidence type="ECO:0000313" key="3">
    <source>
        <dbReference type="EMBL" id="MQX14632.1"/>
    </source>
</evidence>
<dbReference type="AlphaFoldDB" id="A0A6N7LA75"/>
<comment type="caution">
    <text evidence="3">The sequence shown here is derived from an EMBL/GenBank/DDBJ whole genome shotgun (WGS) entry which is preliminary data.</text>
</comment>
<organism evidence="3 4">
    <name type="scientific">Sinorhizobium terangae</name>
    <dbReference type="NCBI Taxonomy" id="110322"/>
    <lineage>
        <taxon>Bacteria</taxon>
        <taxon>Pseudomonadati</taxon>
        <taxon>Pseudomonadota</taxon>
        <taxon>Alphaproteobacteria</taxon>
        <taxon>Hyphomicrobiales</taxon>
        <taxon>Rhizobiaceae</taxon>
        <taxon>Sinorhizobium/Ensifer group</taxon>
        <taxon>Sinorhizobium</taxon>
    </lineage>
</organism>
<sequence>MSAFDFSSIYYGYSYVQSGTLFRVDYGDGTVEEFRGSGFAYNAYGEPIAGTVTSYAAFYNGQRLFYVEGGSIAATKIAAAARTYSTTDDAGVIIEILKGNDSISGGNLADLLYAYDGNDTINGNGGNDVLLGYAGNDTLIGGVGQDRLEGGAGFDTASYSTAAVGVTASLIAPSINTNDAKGDTYIAIENLLGSRFNDVLFGSSAANTLNGGDGNDALIGGAGGDQLIGGNGTDAASYANAAAGVIAKLSSPSSNTGDAKGDSYSLVENLIGSNFADQLFGTAGANGMTGGGGNDIIAAGSGNDWLYGGGGADSLYGGLGADRHIFQAISESSNSTFDTIFDFNLSEQDKIDLSAIDASTKLTGNQAFSFVGTAAFNGSAGQLRYEQLASDTYIYADVNGDKVVDLKIHLDDAVTLTKDYFIL</sequence>
<evidence type="ECO:0000256" key="1">
    <source>
        <dbReference type="ARBA" id="ARBA00004613"/>
    </source>
</evidence>
<keyword evidence="4" id="KW-1185">Reference proteome</keyword>
<dbReference type="EMBL" id="WITC01000033">
    <property type="protein sequence ID" value="MQX14632.1"/>
    <property type="molecule type" value="Genomic_DNA"/>
</dbReference>
<dbReference type="InterPro" id="IPR011049">
    <property type="entry name" value="Serralysin-like_metalloprot_C"/>
</dbReference>
<dbReference type="Gene3D" id="2.150.10.10">
    <property type="entry name" value="Serralysin-like metalloprotease, C-terminal"/>
    <property type="match status" value="2"/>
</dbReference>
<dbReference type="GO" id="GO:0006508">
    <property type="term" value="P:proteolysis"/>
    <property type="evidence" value="ECO:0007669"/>
    <property type="project" value="UniProtKB-KW"/>
</dbReference>
<dbReference type="PANTHER" id="PTHR38340:SF1">
    <property type="entry name" value="S-LAYER PROTEIN"/>
    <property type="match status" value="1"/>
</dbReference>
<evidence type="ECO:0000313" key="4">
    <source>
        <dbReference type="Proteomes" id="UP000439983"/>
    </source>
</evidence>
<proteinExistence type="predicted"/>
<dbReference type="PRINTS" id="PR00313">
    <property type="entry name" value="CABNDNGRPT"/>
</dbReference>
<dbReference type="InterPro" id="IPR050557">
    <property type="entry name" value="RTX_toxin/Mannuronan_C5-epim"/>
</dbReference>